<dbReference type="EMBL" id="CAJNOM010003722">
    <property type="protein sequence ID" value="CAF1648661.1"/>
    <property type="molecule type" value="Genomic_DNA"/>
</dbReference>
<dbReference type="Proteomes" id="UP000663832">
    <property type="component" value="Unassembled WGS sequence"/>
</dbReference>
<reference evidence="2" key="1">
    <citation type="submission" date="2021-02" db="EMBL/GenBank/DDBJ databases">
        <authorList>
            <person name="Nowell W R."/>
        </authorList>
    </citation>
    <scope>NUCLEOTIDE SEQUENCE</scope>
</reference>
<dbReference type="EMBL" id="CAJNOI010003371">
    <property type="protein sequence ID" value="CAF1515788.1"/>
    <property type="molecule type" value="Genomic_DNA"/>
</dbReference>
<gene>
    <name evidence="1" type="ORF">BJG266_LOCUS43991</name>
    <name evidence="2" type="ORF">QVE165_LOCUS60931</name>
</gene>
<dbReference type="AlphaFoldDB" id="A0A816EDZ9"/>
<evidence type="ECO:0000313" key="3">
    <source>
        <dbReference type="Proteomes" id="UP000663832"/>
    </source>
</evidence>
<organism evidence="2 3">
    <name type="scientific">Adineta steineri</name>
    <dbReference type="NCBI Taxonomy" id="433720"/>
    <lineage>
        <taxon>Eukaryota</taxon>
        <taxon>Metazoa</taxon>
        <taxon>Spiralia</taxon>
        <taxon>Gnathifera</taxon>
        <taxon>Rotifera</taxon>
        <taxon>Eurotatoria</taxon>
        <taxon>Bdelloidea</taxon>
        <taxon>Adinetida</taxon>
        <taxon>Adinetidae</taxon>
        <taxon>Adineta</taxon>
    </lineage>
</organism>
<dbReference type="Proteomes" id="UP000663877">
    <property type="component" value="Unassembled WGS sequence"/>
</dbReference>
<sequence>MVRSVNKMMESLIGQIKASNAKEHRTILDSVIEIAVRYRKLEQDTISIIQQTSIVGEQVRLTAKSALADEMCAADAFAEMDENFQGLSQNLNKAVNNHCQISEDLKQQVAEATIMKERNDDLAARAKEQRSDAKFYDSKGVPGGAMSVSGGATVVPEAAIFVGSVAGAYVASDPVDNEVLKVPAGTGGAIGNVLTGVAATVLAQILAGWSVRCATFQKEWSVTFDGLSKQILVVEEAIFKCIMYVSDVRAILNKLSENASRYDPSASNQHLQQQYKKISRSCKILRKNCDDYRQSLQISMGKMLVKIQANEKPNKT</sequence>
<dbReference type="OrthoDB" id="10422582at2759"/>
<proteinExistence type="predicted"/>
<evidence type="ECO:0000313" key="2">
    <source>
        <dbReference type="EMBL" id="CAF1648661.1"/>
    </source>
</evidence>
<comment type="caution">
    <text evidence="2">The sequence shown here is derived from an EMBL/GenBank/DDBJ whole genome shotgun (WGS) entry which is preliminary data.</text>
</comment>
<evidence type="ECO:0000313" key="1">
    <source>
        <dbReference type="EMBL" id="CAF1515788.1"/>
    </source>
</evidence>
<accession>A0A816EDZ9</accession>
<protein>
    <submittedName>
        <fullName evidence="2">Uncharacterized protein</fullName>
    </submittedName>
</protein>
<name>A0A816EDZ9_9BILA</name>
<keyword evidence="3" id="KW-1185">Reference proteome</keyword>